<evidence type="ECO:0000256" key="7">
    <source>
        <dbReference type="ARBA" id="ARBA00023136"/>
    </source>
</evidence>
<proteinExistence type="predicted"/>
<feature type="transmembrane region" description="Helical" evidence="8">
    <location>
        <begin position="156"/>
        <end position="175"/>
    </location>
</feature>
<accession>A0A916ZGT7</accession>
<reference evidence="10" key="2">
    <citation type="submission" date="2020-09" db="EMBL/GenBank/DDBJ databases">
        <authorList>
            <person name="Sun Q."/>
            <person name="Zhou Y."/>
        </authorList>
    </citation>
    <scope>NUCLEOTIDE SEQUENCE</scope>
    <source>
        <strain evidence="10">CGMCC 1.15178</strain>
    </source>
</reference>
<feature type="transmembrane region" description="Helical" evidence="8">
    <location>
        <begin position="290"/>
        <end position="313"/>
    </location>
</feature>
<feature type="transmembrane region" description="Helical" evidence="8">
    <location>
        <begin position="325"/>
        <end position="344"/>
    </location>
</feature>
<protein>
    <submittedName>
        <fullName evidence="10">Transporter YwbF</fullName>
    </submittedName>
</protein>
<comment type="subcellular location">
    <subcellularLocation>
        <location evidence="1">Cell inner membrane</location>
        <topology evidence="1">Multi-pass membrane protein</topology>
    </subcellularLocation>
</comment>
<evidence type="ECO:0000256" key="1">
    <source>
        <dbReference type="ARBA" id="ARBA00004429"/>
    </source>
</evidence>
<keyword evidence="3" id="KW-1003">Cell membrane</keyword>
<dbReference type="EMBL" id="BMHP01000009">
    <property type="protein sequence ID" value="GGD97490.1"/>
    <property type="molecule type" value="Genomic_DNA"/>
</dbReference>
<evidence type="ECO:0000256" key="2">
    <source>
        <dbReference type="ARBA" id="ARBA00022448"/>
    </source>
</evidence>
<keyword evidence="5 8" id="KW-0812">Transmembrane</keyword>
<feature type="transmembrane region" description="Helical" evidence="8">
    <location>
        <begin position="264"/>
        <end position="284"/>
    </location>
</feature>
<evidence type="ECO:0000256" key="8">
    <source>
        <dbReference type="SAM" id="Phobius"/>
    </source>
</evidence>
<comment type="caution">
    <text evidence="10">The sequence shown here is derived from an EMBL/GenBank/DDBJ whole genome shotgun (WGS) entry which is preliminary data.</text>
</comment>
<dbReference type="PANTHER" id="PTHR23522:SF10">
    <property type="entry name" value="3-PHENYLPROPIONIC ACID TRANSPORTER-RELATED"/>
    <property type="match status" value="1"/>
</dbReference>
<gene>
    <name evidence="10" type="primary">ywbF</name>
    <name evidence="10" type="ORF">GCM10010911_65270</name>
</gene>
<dbReference type="AlphaFoldDB" id="A0A916ZGT7"/>
<evidence type="ECO:0000256" key="6">
    <source>
        <dbReference type="ARBA" id="ARBA00022989"/>
    </source>
</evidence>
<evidence type="ECO:0000313" key="10">
    <source>
        <dbReference type="EMBL" id="GGD97490.1"/>
    </source>
</evidence>
<dbReference type="Proteomes" id="UP000612456">
    <property type="component" value="Unassembled WGS sequence"/>
</dbReference>
<feature type="transmembrane region" description="Helical" evidence="8">
    <location>
        <begin position="235"/>
        <end position="255"/>
    </location>
</feature>
<dbReference type="SUPFAM" id="SSF103473">
    <property type="entry name" value="MFS general substrate transporter"/>
    <property type="match status" value="1"/>
</dbReference>
<dbReference type="InterPro" id="IPR026032">
    <property type="entry name" value="HcaT-like"/>
</dbReference>
<feature type="transmembrane region" description="Helical" evidence="8">
    <location>
        <begin position="356"/>
        <end position="378"/>
    </location>
</feature>
<evidence type="ECO:0000259" key="9">
    <source>
        <dbReference type="Pfam" id="PF12832"/>
    </source>
</evidence>
<feature type="domain" description="Major facilitator superfamily associated" evidence="9">
    <location>
        <begin position="8"/>
        <end position="358"/>
    </location>
</feature>
<dbReference type="GO" id="GO:0030395">
    <property type="term" value="F:lactose binding"/>
    <property type="evidence" value="ECO:0007669"/>
    <property type="project" value="TreeGrafter"/>
</dbReference>
<dbReference type="InterPro" id="IPR036259">
    <property type="entry name" value="MFS_trans_sf"/>
</dbReference>
<feature type="transmembrane region" description="Helical" evidence="8">
    <location>
        <begin position="13"/>
        <end position="30"/>
    </location>
</feature>
<keyword evidence="11" id="KW-1185">Reference proteome</keyword>
<dbReference type="InterPro" id="IPR024989">
    <property type="entry name" value="MFS_assoc_dom"/>
</dbReference>
<dbReference type="GO" id="GO:0015528">
    <property type="term" value="F:lactose:proton symporter activity"/>
    <property type="evidence" value="ECO:0007669"/>
    <property type="project" value="TreeGrafter"/>
</dbReference>
<dbReference type="PIRSF" id="PIRSF004925">
    <property type="entry name" value="HcaT"/>
    <property type="match status" value="1"/>
</dbReference>
<dbReference type="GO" id="GO:0005886">
    <property type="term" value="C:plasma membrane"/>
    <property type="evidence" value="ECO:0007669"/>
    <property type="project" value="UniProtKB-SubCell"/>
</dbReference>
<dbReference type="PANTHER" id="PTHR23522">
    <property type="entry name" value="BLL5896 PROTEIN"/>
    <property type="match status" value="1"/>
</dbReference>
<evidence type="ECO:0000256" key="3">
    <source>
        <dbReference type="ARBA" id="ARBA00022475"/>
    </source>
</evidence>
<feature type="transmembrane region" description="Helical" evidence="8">
    <location>
        <begin position="196"/>
        <end position="215"/>
    </location>
</feature>
<dbReference type="Gene3D" id="1.20.1250.20">
    <property type="entry name" value="MFS general substrate transporter like domains"/>
    <property type="match status" value="2"/>
</dbReference>
<name>A0A916ZGT7_9BACL</name>
<feature type="transmembrane region" description="Helical" evidence="8">
    <location>
        <begin position="42"/>
        <end position="61"/>
    </location>
</feature>
<evidence type="ECO:0000256" key="5">
    <source>
        <dbReference type="ARBA" id="ARBA00022692"/>
    </source>
</evidence>
<organism evidence="10 11">
    <name type="scientific">Paenibacillus nasutitermitis</name>
    <dbReference type="NCBI Taxonomy" id="1652958"/>
    <lineage>
        <taxon>Bacteria</taxon>
        <taxon>Bacillati</taxon>
        <taxon>Bacillota</taxon>
        <taxon>Bacilli</taxon>
        <taxon>Bacillales</taxon>
        <taxon>Paenibacillaceae</taxon>
        <taxon>Paenibacillus</taxon>
    </lineage>
</organism>
<evidence type="ECO:0000313" key="11">
    <source>
        <dbReference type="Proteomes" id="UP000612456"/>
    </source>
</evidence>
<sequence length="395" mass="43883">MDKQLGTLRGLQFWLYAASGVATPYLPLYFAERGYTASQIGAMLMAGPLIAVFFQPIWGYVSDRMQTVKKVVFVLWILTILFSIGLFVSEAYVMTFMFIILMYVFFQPSFPLLDSVTIQVVERRGATYGSVRLFGSLGFTTIAVAGGYVLEAMGGIQNLGYLFWGVWIFPILLLFRLKDEPVDGEKMTLGSIKGIFGNKAFLLFLLLVFLITIPQRMNDAMFALYMRENGASDSLVGWGFAISAIVELPAFLLLSRYLKRIHEFVLIGIVGILYAIRWLLYAWASEPWQILLLQGGAAVTFAVFWIAAVHYTVRVLPRQLGATGQSLLAMVFLGLAGMTGATIGGWLNDSYGGSSMYYFAAAVSLIAGVGFFAAEYAARIKPARIKERNWTQTPR</sequence>
<dbReference type="Pfam" id="PF12832">
    <property type="entry name" value="MFS_1_like"/>
    <property type="match status" value="1"/>
</dbReference>
<feature type="transmembrane region" description="Helical" evidence="8">
    <location>
        <begin position="73"/>
        <end position="106"/>
    </location>
</feature>
<keyword evidence="7 8" id="KW-0472">Membrane</keyword>
<keyword evidence="2" id="KW-0813">Transport</keyword>
<feature type="transmembrane region" description="Helical" evidence="8">
    <location>
        <begin position="127"/>
        <end position="150"/>
    </location>
</feature>
<keyword evidence="6 8" id="KW-1133">Transmembrane helix</keyword>
<reference evidence="10" key="1">
    <citation type="journal article" date="2014" name="Int. J. Syst. Evol. Microbiol.">
        <title>Complete genome sequence of Corynebacterium casei LMG S-19264T (=DSM 44701T), isolated from a smear-ripened cheese.</title>
        <authorList>
            <consortium name="US DOE Joint Genome Institute (JGI-PGF)"/>
            <person name="Walter F."/>
            <person name="Albersmeier A."/>
            <person name="Kalinowski J."/>
            <person name="Ruckert C."/>
        </authorList>
    </citation>
    <scope>NUCLEOTIDE SEQUENCE</scope>
    <source>
        <strain evidence="10">CGMCC 1.15178</strain>
    </source>
</reference>
<keyword evidence="4" id="KW-0997">Cell inner membrane</keyword>
<evidence type="ECO:0000256" key="4">
    <source>
        <dbReference type="ARBA" id="ARBA00022519"/>
    </source>
</evidence>